<accession>A0A0L6UVK8</accession>
<evidence type="ECO:0000313" key="3">
    <source>
        <dbReference type="EMBL" id="KNZ52558.1"/>
    </source>
</evidence>
<comment type="caution">
    <text evidence="3">The sequence shown here is derived from an EMBL/GenBank/DDBJ whole genome shotgun (WGS) entry which is preliminary data.</text>
</comment>
<dbReference type="Proteomes" id="UP000037035">
    <property type="component" value="Unassembled WGS sequence"/>
</dbReference>
<feature type="chain" id="PRO_5005568121" evidence="2">
    <location>
        <begin position="18"/>
        <end position="205"/>
    </location>
</feature>
<protein>
    <submittedName>
        <fullName evidence="3">Uncharacterized protein</fullName>
    </submittedName>
</protein>
<reference evidence="3" key="1">
    <citation type="submission" date="2015-08" db="EMBL/GenBank/DDBJ databases">
        <title>Next Generation Sequencing and Analysis of the Genome of Puccinia sorghi L Schw, the Causal Agent of Maize Common Rust.</title>
        <authorList>
            <person name="Rochi L."/>
            <person name="Burguener G."/>
            <person name="Darino M."/>
            <person name="Turjanski A."/>
            <person name="Kreff E."/>
            <person name="Dieguez M.J."/>
            <person name="Sacco F."/>
        </authorList>
    </citation>
    <scope>NUCLEOTIDE SEQUENCE [LARGE SCALE GENOMIC DNA]</scope>
    <source>
        <strain evidence="3">RO10H11247</strain>
    </source>
</reference>
<evidence type="ECO:0000256" key="1">
    <source>
        <dbReference type="SAM" id="MobiDB-lite"/>
    </source>
</evidence>
<feature type="region of interest" description="Disordered" evidence="1">
    <location>
        <begin position="27"/>
        <end position="57"/>
    </location>
</feature>
<feature type="compositionally biased region" description="Low complexity" evidence="1">
    <location>
        <begin position="28"/>
        <end position="57"/>
    </location>
</feature>
<dbReference type="AlphaFoldDB" id="A0A0L6UVK8"/>
<proteinExistence type="predicted"/>
<evidence type="ECO:0000256" key="2">
    <source>
        <dbReference type="SAM" id="SignalP"/>
    </source>
</evidence>
<evidence type="ECO:0000313" key="4">
    <source>
        <dbReference type="Proteomes" id="UP000037035"/>
    </source>
</evidence>
<dbReference type="VEuPathDB" id="FungiDB:VP01_3521g1"/>
<dbReference type="EMBL" id="LAVV01008526">
    <property type="protein sequence ID" value="KNZ52558.1"/>
    <property type="molecule type" value="Genomic_DNA"/>
</dbReference>
<keyword evidence="2" id="KW-0732">Signal</keyword>
<sequence>MRSFVYVACILAAFAAATPVQHDARMISSSHQASGQGSQSNSNSQVTPFGSSSSQSSSQYSYSESSVMQSFQPIIPMLGQIQGMISSGSITQSMASSYMSQIASQLQSAFTGLAGCGCLGGGSIGSTFNSVFSQLTQIMQSFRSQFGSSFSSIASPFGQLLPAIQSFVSSNQQSSSFSSYAQTLSPFFNAVSPAVPGFSGVLPSF</sequence>
<feature type="signal peptide" evidence="2">
    <location>
        <begin position="1"/>
        <end position="17"/>
    </location>
</feature>
<name>A0A0L6UVK8_9BASI</name>
<keyword evidence="4" id="KW-1185">Reference proteome</keyword>
<organism evidence="3 4">
    <name type="scientific">Puccinia sorghi</name>
    <dbReference type="NCBI Taxonomy" id="27349"/>
    <lineage>
        <taxon>Eukaryota</taxon>
        <taxon>Fungi</taxon>
        <taxon>Dikarya</taxon>
        <taxon>Basidiomycota</taxon>
        <taxon>Pucciniomycotina</taxon>
        <taxon>Pucciniomycetes</taxon>
        <taxon>Pucciniales</taxon>
        <taxon>Pucciniaceae</taxon>
        <taxon>Puccinia</taxon>
    </lineage>
</organism>
<gene>
    <name evidence="3" type="ORF">VP01_3521g1</name>
</gene>